<protein>
    <submittedName>
        <fullName evidence="1">Uncharacterized protein</fullName>
    </submittedName>
</protein>
<reference evidence="1" key="1">
    <citation type="submission" date="2020-10" db="EMBL/GenBank/DDBJ databases">
        <authorList>
            <person name="Kikuchi T."/>
        </authorList>
    </citation>
    <scope>NUCLEOTIDE SEQUENCE</scope>
    <source>
        <strain evidence="1">NKZ352</strain>
    </source>
</reference>
<gene>
    <name evidence="1" type="ORF">CAUJ_LOCUS12890</name>
</gene>
<name>A0A8S1HS17_9PELO</name>
<dbReference type="Proteomes" id="UP000835052">
    <property type="component" value="Unassembled WGS sequence"/>
</dbReference>
<dbReference type="AlphaFoldDB" id="A0A8S1HS17"/>
<organism evidence="1 2">
    <name type="scientific">Caenorhabditis auriculariae</name>
    <dbReference type="NCBI Taxonomy" id="2777116"/>
    <lineage>
        <taxon>Eukaryota</taxon>
        <taxon>Metazoa</taxon>
        <taxon>Ecdysozoa</taxon>
        <taxon>Nematoda</taxon>
        <taxon>Chromadorea</taxon>
        <taxon>Rhabditida</taxon>
        <taxon>Rhabditina</taxon>
        <taxon>Rhabditomorpha</taxon>
        <taxon>Rhabditoidea</taxon>
        <taxon>Rhabditidae</taxon>
        <taxon>Peloderinae</taxon>
        <taxon>Caenorhabditis</taxon>
    </lineage>
</organism>
<sequence length="86" mass="9375">MPRQGVRQRMGGALPEERRGLLATGAEFTQGKFSFSPTDTCQSKLHGLTRDVNSSLLCFVVDLDYLVPSIETLAPAVHLSSKDPDL</sequence>
<evidence type="ECO:0000313" key="2">
    <source>
        <dbReference type="Proteomes" id="UP000835052"/>
    </source>
</evidence>
<dbReference type="EMBL" id="CAJGYM010000083">
    <property type="protein sequence ID" value="CAD6196979.1"/>
    <property type="molecule type" value="Genomic_DNA"/>
</dbReference>
<comment type="caution">
    <text evidence="1">The sequence shown here is derived from an EMBL/GenBank/DDBJ whole genome shotgun (WGS) entry which is preliminary data.</text>
</comment>
<evidence type="ECO:0000313" key="1">
    <source>
        <dbReference type="EMBL" id="CAD6196979.1"/>
    </source>
</evidence>
<proteinExistence type="predicted"/>
<accession>A0A8S1HS17</accession>
<keyword evidence="2" id="KW-1185">Reference proteome</keyword>